<evidence type="ECO:0000313" key="2">
    <source>
        <dbReference type="EMBL" id="AWT26612.1"/>
    </source>
</evidence>
<feature type="compositionally biased region" description="Basic residues" evidence="1">
    <location>
        <begin position="196"/>
        <end position="210"/>
    </location>
</feature>
<dbReference type="PANTHER" id="PTHR36124:SF1">
    <property type="entry name" value="ER-BOUND OXYGENASE MPAB_MPAB'_RUBBER OXYGENASE CATALYTIC DOMAIN-CONTAINING PROTEIN"/>
    <property type="match status" value="1"/>
</dbReference>
<dbReference type="KEGG" id="cpre:Csp1_18360"/>
<feature type="compositionally biased region" description="Basic and acidic residues" evidence="1">
    <location>
        <begin position="243"/>
        <end position="259"/>
    </location>
</feature>
<organism evidence="2 3">
    <name type="scientific">Corynebacterium provencense</name>
    <dbReference type="NCBI Taxonomy" id="1737425"/>
    <lineage>
        <taxon>Bacteria</taxon>
        <taxon>Bacillati</taxon>
        <taxon>Actinomycetota</taxon>
        <taxon>Actinomycetes</taxon>
        <taxon>Mycobacteriales</taxon>
        <taxon>Corynebacteriaceae</taxon>
        <taxon>Corynebacterium</taxon>
    </lineage>
</organism>
<dbReference type="Proteomes" id="UP000247696">
    <property type="component" value="Chromosome"/>
</dbReference>
<dbReference type="AlphaFoldDB" id="A0A2Z3YPE9"/>
<dbReference type="InterPro" id="IPR046366">
    <property type="entry name" value="MPAB"/>
</dbReference>
<sequence>MFQQRHHDVRGVGNQLQLHILGLMMYEPERWARDLGLPDYFTDREHQARYHLWKAIGTRMGIRGIWDSYGEVEPWILAFEEKHGARSSEGVEIYRGQIRGFEKYFPRPLRFLAGPVLTAGLPVSARDHLDAPRVPVLVDKAMRAVATVVRLTEPVRPVNLSSTWVRDFSRMGDDPDISRMGYQHDTSSDPPLRESRRGRRRPQVHRRRRPAAGAGLPHARRRHVTCRKHQGSRQMGLPGSEGLFRHQRQDVIDHRRSCQ</sequence>
<dbReference type="STRING" id="1737425.GCA_900049755_01032"/>
<evidence type="ECO:0008006" key="4">
    <source>
        <dbReference type="Google" id="ProtNLM"/>
    </source>
</evidence>
<name>A0A2Z3YPE9_9CORY</name>
<gene>
    <name evidence="2" type="ORF">Csp1_18360</name>
</gene>
<evidence type="ECO:0000256" key="1">
    <source>
        <dbReference type="SAM" id="MobiDB-lite"/>
    </source>
</evidence>
<dbReference type="RefSeq" id="WP_162620235.1">
    <property type="nucleotide sequence ID" value="NZ_CP024988.1"/>
</dbReference>
<accession>A0A2Z3YPE9</accession>
<protein>
    <recommendedName>
        <fullName evidence="4">ER-bound oxygenase mpaB/mpaB'/Rubber oxygenase catalytic domain-containing protein</fullName>
    </recommendedName>
</protein>
<reference evidence="3" key="1">
    <citation type="submission" date="2017-11" db="EMBL/GenBank/DDBJ databases">
        <title>Otitis media/interna in a cat caused by the recently described species Corynebacterium provencense.</title>
        <authorList>
            <person name="Kittl S."/>
            <person name="Brodard I."/>
            <person name="Rychener L."/>
            <person name="Jores J."/>
            <person name="Roosje P."/>
            <person name="Gobeli Brawand S."/>
        </authorList>
    </citation>
    <scope>NUCLEOTIDE SEQUENCE [LARGE SCALE GENOMIC DNA]</scope>
    <source>
        <strain evidence="3">17KM38</strain>
    </source>
</reference>
<dbReference type="EMBL" id="CP024988">
    <property type="protein sequence ID" value="AWT26612.1"/>
    <property type="molecule type" value="Genomic_DNA"/>
</dbReference>
<keyword evidence="3" id="KW-1185">Reference proteome</keyword>
<dbReference type="GO" id="GO:0016491">
    <property type="term" value="F:oxidoreductase activity"/>
    <property type="evidence" value="ECO:0007669"/>
    <property type="project" value="InterPro"/>
</dbReference>
<feature type="compositionally biased region" description="Basic residues" evidence="1">
    <location>
        <begin position="218"/>
        <end position="231"/>
    </location>
</feature>
<feature type="region of interest" description="Disordered" evidence="1">
    <location>
        <begin position="175"/>
        <end position="259"/>
    </location>
</feature>
<evidence type="ECO:0000313" key="3">
    <source>
        <dbReference type="Proteomes" id="UP000247696"/>
    </source>
</evidence>
<dbReference type="PANTHER" id="PTHR36124">
    <property type="match status" value="1"/>
</dbReference>
<proteinExistence type="predicted"/>